<evidence type="ECO:0000313" key="2">
    <source>
        <dbReference type="EMBL" id="MCI8211393.1"/>
    </source>
</evidence>
<name>A0ABS9ZLF3_9PSED</name>
<proteinExistence type="predicted"/>
<comment type="caution">
    <text evidence="2">The sequence shown here is derived from an EMBL/GenBank/DDBJ whole genome shotgun (WGS) entry which is preliminary data.</text>
</comment>
<evidence type="ECO:0000313" key="3">
    <source>
        <dbReference type="Proteomes" id="UP001320513"/>
    </source>
</evidence>
<dbReference type="Gene3D" id="1.20.120.680">
    <property type="entry name" value="Formiminotetrahydrofolate cyclodeaminase monomer, up-and-down helical bundle"/>
    <property type="match status" value="1"/>
</dbReference>
<reference evidence="2 3" key="1">
    <citation type="submission" date="2015-12" db="EMBL/GenBank/DDBJ databases">
        <title>Phylogenomics in the description of a new species in the Pseudomonas syringae group.</title>
        <authorList>
            <person name="Busquets A."/>
            <person name="Gomila M."/>
            <person name="Beiki F."/>
            <person name="Rahimian H."/>
            <person name="Mulet M."/>
            <person name="Sanchez D."/>
            <person name="Garcia-Valdes E."/>
            <person name="Lalucat J."/>
        </authorList>
    </citation>
    <scope>NUCLEOTIDE SEQUENCE [LARGE SCALE GENOMIC DNA]</scope>
    <source>
        <strain evidence="2 3">S25</strain>
    </source>
</reference>
<accession>A0ABS9ZLF3</accession>
<protein>
    <recommendedName>
        <fullName evidence="1">Cyclodeaminase/cyclohydrolase domain-containing protein</fullName>
    </recommendedName>
</protein>
<keyword evidence="3" id="KW-1185">Reference proteome</keyword>
<dbReference type="SUPFAM" id="SSF101262">
    <property type="entry name" value="Methenyltetrahydrofolate cyclohydrolase-like"/>
    <property type="match status" value="1"/>
</dbReference>
<gene>
    <name evidence="2" type="ORF">AUC61_17840</name>
</gene>
<evidence type="ECO:0000259" key="1">
    <source>
        <dbReference type="Pfam" id="PF04961"/>
    </source>
</evidence>
<feature type="domain" description="Cyclodeaminase/cyclohydrolase" evidence="1">
    <location>
        <begin position="7"/>
        <end position="155"/>
    </location>
</feature>
<dbReference type="EMBL" id="LOHG01000011">
    <property type="protein sequence ID" value="MCI8211393.1"/>
    <property type="molecule type" value="Genomic_DNA"/>
</dbReference>
<dbReference type="Proteomes" id="UP001320513">
    <property type="component" value="Unassembled WGS sequence"/>
</dbReference>
<dbReference type="InterPro" id="IPR036178">
    <property type="entry name" value="Formintransfe-cycloase-like_sf"/>
</dbReference>
<sequence length="193" mass="20786">MSLWSTTLESWLEQVSADTPVPSCGATVSVCANLGLGLLLMALRNAQRKHPAPERMELIGSCERLTALLAAHADNDMRTFQAYIDELSEKGGVHTQELTLGITLASLAAARSCHEGLCLAEQALPWVMKHMRSDVTSAALIVHASLCALLLNVDADRAGLEQHDDVPDPIATRLLLQQEADQALRRIKAASIA</sequence>
<dbReference type="RefSeq" id="WP_243247527.1">
    <property type="nucleotide sequence ID" value="NZ_LOHG01000011.1"/>
</dbReference>
<dbReference type="InterPro" id="IPR007044">
    <property type="entry name" value="Cyclodeamin/CycHdrlase"/>
</dbReference>
<organism evidence="2 3">
    <name type="scientific">Pseudomonas maioricensis</name>
    <dbReference type="NCBI Taxonomy" id="1766623"/>
    <lineage>
        <taxon>Bacteria</taxon>
        <taxon>Pseudomonadati</taxon>
        <taxon>Pseudomonadota</taxon>
        <taxon>Gammaproteobacteria</taxon>
        <taxon>Pseudomonadales</taxon>
        <taxon>Pseudomonadaceae</taxon>
        <taxon>Pseudomonas</taxon>
    </lineage>
</organism>
<dbReference type="Pfam" id="PF04961">
    <property type="entry name" value="FTCD_C"/>
    <property type="match status" value="1"/>
</dbReference>